<dbReference type="InterPro" id="IPR018060">
    <property type="entry name" value="HTH_AraC"/>
</dbReference>
<evidence type="ECO:0000256" key="3">
    <source>
        <dbReference type="ARBA" id="ARBA00023163"/>
    </source>
</evidence>
<dbReference type="AlphaFoldDB" id="A0A645GN73"/>
<dbReference type="PANTHER" id="PTHR43280:SF28">
    <property type="entry name" value="HTH-TYPE TRANSCRIPTIONAL ACTIVATOR RHAS"/>
    <property type="match status" value="1"/>
</dbReference>
<evidence type="ECO:0000256" key="1">
    <source>
        <dbReference type="ARBA" id="ARBA00023015"/>
    </source>
</evidence>
<feature type="domain" description="HTH araC/xylS-type" evidence="4">
    <location>
        <begin position="100"/>
        <end position="199"/>
    </location>
</feature>
<organism evidence="5">
    <name type="scientific">bioreactor metagenome</name>
    <dbReference type="NCBI Taxonomy" id="1076179"/>
    <lineage>
        <taxon>unclassified sequences</taxon>
        <taxon>metagenomes</taxon>
        <taxon>ecological metagenomes</taxon>
    </lineage>
</organism>
<accession>A0A645GN73</accession>
<dbReference type="SMART" id="SM00342">
    <property type="entry name" value="HTH_ARAC"/>
    <property type="match status" value="1"/>
</dbReference>
<comment type="caution">
    <text evidence="5">The sequence shown here is derived from an EMBL/GenBank/DDBJ whole genome shotgun (WGS) entry which is preliminary data.</text>
</comment>
<gene>
    <name evidence="5" type="primary">rhaR_167</name>
    <name evidence="5" type="ORF">SDC9_174773</name>
</gene>
<proteinExistence type="predicted"/>
<dbReference type="PANTHER" id="PTHR43280">
    <property type="entry name" value="ARAC-FAMILY TRANSCRIPTIONAL REGULATOR"/>
    <property type="match status" value="1"/>
</dbReference>
<dbReference type="InterPro" id="IPR009057">
    <property type="entry name" value="Homeodomain-like_sf"/>
</dbReference>
<sequence>MSVVILISGLDEEGRYLCTRLPEMIREHGYQYEISKKMRPVFQEIQYQAAQEPVLSVECTRYLLSTFLTLFLQENFAGIFGRNPRDHLADIYPYEGDRVAAIKFMIINHLNRQFPPLRMLEELFHLSAHHLNRLFKKETGMSILRYWNMERLKNAETLLSDSRTPIGEIGKALGFKTPGLFCIFFRKYKGASPTEYRKNVLEKHHT</sequence>
<dbReference type="SUPFAM" id="SSF46689">
    <property type="entry name" value="Homeodomain-like"/>
    <property type="match status" value="2"/>
</dbReference>
<name>A0A645GN73_9ZZZZ</name>
<dbReference type="Pfam" id="PF12833">
    <property type="entry name" value="HTH_18"/>
    <property type="match status" value="1"/>
</dbReference>
<evidence type="ECO:0000313" key="5">
    <source>
        <dbReference type="EMBL" id="MPN27342.1"/>
    </source>
</evidence>
<dbReference type="EMBL" id="VSSQ01077193">
    <property type="protein sequence ID" value="MPN27342.1"/>
    <property type="molecule type" value="Genomic_DNA"/>
</dbReference>
<dbReference type="Gene3D" id="1.10.10.60">
    <property type="entry name" value="Homeodomain-like"/>
    <property type="match status" value="2"/>
</dbReference>
<dbReference type="GO" id="GO:0003700">
    <property type="term" value="F:DNA-binding transcription factor activity"/>
    <property type="evidence" value="ECO:0007669"/>
    <property type="project" value="InterPro"/>
</dbReference>
<dbReference type="GO" id="GO:0043565">
    <property type="term" value="F:sequence-specific DNA binding"/>
    <property type="evidence" value="ECO:0007669"/>
    <property type="project" value="InterPro"/>
</dbReference>
<keyword evidence="1" id="KW-0805">Transcription regulation</keyword>
<keyword evidence="3" id="KW-0804">Transcription</keyword>
<reference evidence="5" key="1">
    <citation type="submission" date="2019-08" db="EMBL/GenBank/DDBJ databases">
        <authorList>
            <person name="Kucharzyk K."/>
            <person name="Murdoch R.W."/>
            <person name="Higgins S."/>
            <person name="Loffler F."/>
        </authorList>
    </citation>
    <scope>NUCLEOTIDE SEQUENCE</scope>
</reference>
<evidence type="ECO:0000256" key="2">
    <source>
        <dbReference type="ARBA" id="ARBA00023125"/>
    </source>
</evidence>
<keyword evidence="2" id="KW-0238">DNA-binding</keyword>
<dbReference type="PROSITE" id="PS01124">
    <property type="entry name" value="HTH_ARAC_FAMILY_2"/>
    <property type="match status" value="1"/>
</dbReference>
<protein>
    <submittedName>
        <fullName evidence="5">HTH-type transcriptional activator RhaR</fullName>
    </submittedName>
</protein>
<evidence type="ECO:0000259" key="4">
    <source>
        <dbReference type="PROSITE" id="PS01124"/>
    </source>
</evidence>